<name>A0ABD2LLX4_9BILA</name>
<dbReference type="Proteomes" id="UP001620626">
    <property type="component" value="Unassembled WGS sequence"/>
</dbReference>
<dbReference type="AlphaFoldDB" id="A0ABD2LLX4"/>
<gene>
    <name evidence="1" type="ORF">niasHT_004399</name>
</gene>
<organism evidence="1 2">
    <name type="scientific">Heterodera trifolii</name>
    <dbReference type="NCBI Taxonomy" id="157864"/>
    <lineage>
        <taxon>Eukaryota</taxon>
        <taxon>Metazoa</taxon>
        <taxon>Ecdysozoa</taxon>
        <taxon>Nematoda</taxon>
        <taxon>Chromadorea</taxon>
        <taxon>Rhabditida</taxon>
        <taxon>Tylenchina</taxon>
        <taxon>Tylenchomorpha</taxon>
        <taxon>Tylenchoidea</taxon>
        <taxon>Heteroderidae</taxon>
        <taxon>Heteroderinae</taxon>
        <taxon>Heterodera</taxon>
    </lineage>
</organism>
<keyword evidence="2" id="KW-1185">Reference proteome</keyword>
<dbReference type="EMBL" id="JBICBT010000360">
    <property type="protein sequence ID" value="KAL3116228.1"/>
    <property type="molecule type" value="Genomic_DNA"/>
</dbReference>
<comment type="caution">
    <text evidence="1">The sequence shown here is derived from an EMBL/GenBank/DDBJ whole genome shotgun (WGS) entry which is preliminary data.</text>
</comment>
<reference evidence="1 2" key="1">
    <citation type="submission" date="2024-10" db="EMBL/GenBank/DDBJ databases">
        <authorList>
            <person name="Kim D."/>
        </authorList>
    </citation>
    <scope>NUCLEOTIDE SEQUENCE [LARGE SCALE GENOMIC DNA]</scope>
    <source>
        <strain evidence="1">BH-2024</strain>
    </source>
</reference>
<accession>A0ABD2LLX4</accession>
<evidence type="ECO:0000313" key="2">
    <source>
        <dbReference type="Proteomes" id="UP001620626"/>
    </source>
</evidence>
<sequence length="162" mass="17653">MLNLALVEGGGRGGMPCRRWSISRKKPRKIGCVALMVPAPPLGQSLPIPWPIPPPPTSWQIPLPPHLPSIAALTKLINQRDAVPKVEQIKEKAKRRAKFVFVALVAPSPPLVQFPPPYNLANPSPPPLLKVEQVKEKAAKIWMCGIGGSTPTPWPIHPLHLS</sequence>
<evidence type="ECO:0000313" key="1">
    <source>
        <dbReference type="EMBL" id="KAL3116228.1"/>
    </source>
</evidence>
<proteinExistence type="predicted"/>
<protein>
    <submittedName>
        <fullName evidence="1">Uncharacterized protein</fullName>
    </submittedName>
</protein>